<accession>A0A016SHC9</accession>
<comment type="caution">
    <text evidence="2">The sequence shown here is derived from an EMBL/GenBank/DDBJ whole genome shotgun (WGS) entry which is preliminary data.</text>
</comment>
<evidence type="ECO:0000256" key="1">
    <source>
        <dbReference type="SAM" id="MobiDB-lite"/>
    </source>
</evidence>
<evidence type="ECO:0000313" key="3">
    <source>
        <dbReference type="Proteomes" id="UP000024635"/>
    </source>
</evidence>
<organism evidence="2 3">
    <name type="scientific">Ancylostoma ceylanicum</name>
    <dbReference type="NCBI Taxonomy" id="53326"/>
    <lineage>
        <taxon>Eukaryota</taxon>
        <taxon>Metazoa</taxon>
        <taxon>Ecdysozoa</taxon>
        <taxon>Nematoda</taxon>
        <taxon>Chromadorea</taxon>
        <taxon>Rhabditida</taxon>
        <taxon>Rhabditina</taxon>
        <taxon>Rhabditomorpha</taxon>
        <taxon>Strongyloidea</taxon>
        <taxon>Ancylostomatidae</taxon>
        <taxon>Ancylostomatinae</taxon>
        <taxon>Ancylostoma</taxon>
    </lineage>
</organism>
<proteinExistence type="predicted"/>
<dbReference type="AlphaFoldDB" id="A0A016SHC9"/>
<dbReference type="Proteomes" id="UP000024635">
    <property type="component" value="Unassembled WGS sequence"/>
</dbReference>
<feature type="region of interest" description="Disordered" evidence="1">
    <location>
        <begin position="76"/>
        <end position="95"/>
    </location>
</feature>
<sequence length="95" mass="10558">MNVSMGMLRTAQEFADISMVVGEQAPSKNSTRNIIMDIQQLVAVMLVSVILMKCKCCFKKKQKEMTPSMRTVVFEDPGGANKAYDLPKQEQGPSK</sequence>
<evidence type="ECO:0000313" key="2">
    <source>
        <dbReference type="EMBL" id="EYB90078.1"/>
    </source>
</evidence>
<gene>
    <name evidence="2" type="primary">Acey_s0224.g2740</name>
    <name evidence="2" type="ORF">Y032_0224g2740</name>
</gene>
<dbReference type="EMBL" id="JARK01001560">
    <property type="protein sequence ID" value="EYB90078.1"/>
    <property type="molecule type" value="Genomic_DNA"/>
</dbReference>
<protein>
    <submittedName>
        <fullName evidence="2">Uncharacterized protein</fullName>
    </submittedName>
</protein>
<keyword evidence="3" id="KW-1185">Reference proteome</keyword>
<name>A0A016SHC9_9BILA</name>
<reference evidence="3" key="1">
    <citation type="journal article" date="2015" name="Nat. Genet.">
        <title>The genome and transcriptome of the zoonotic hookworm Ancylostoma ceylanicum identify infection-specific gene families.</title>
        <authorList>
            <person name="Schwarz E.M."/>
            <person name="Hu Y."/>
            <person name="Antoshechkin I."/>
            <person name="Miller M.M."/>
            <person name="Sternberg P.W."/>
            <person name="Aroian R.V."/>
        </authorList>
    </citation>
    <scope>NUCLEOTIDE SEQUENCE</scope>
    <source>
        <strain evidence="3">HY135</strain>
    </source>
</reference>